<dbReference type="PANTHER" id="PTHR10835">
    <property type="entry name" value="SQUALENE MONOOXYGENASE"/>
    <property type="match status" value="1"/>
</dbReference>
<feature type="domain" description="Squalene epoxidase" evidence="16">
    <location>
        <begin position="227"/>
        <end position="499"/>
    </location>
</feature>
<sequence>MASSRAVEKTQESLSFFTCSTLKMDCTFTVGGLIACLLWFTLIYSSKKKRNTGISMKDLSREASKRSANGKARSDNDDGSMDVIIVGAGVAGAALAYALGKDGWRVHVIERDLTEPDRIVGELLQPGGYLKLIDLDLDDCVSGIDAEEVFGVVFYKDGRSLKLPFPSNVYGRSLHNGRMIQKMRKKAASLPNVRFEEGTVTSLVKEKGIIKGVHYKTKAGQESTAYAPLTIVSDGCFSNLRGSLCNPKVRFTSRCIGFVIETSDVPHANYWHSVLTDPGLFFHSIGTNEVRFIVTFSGDVRIPSVSNGELGKYLRTKVAPQVPQELRDAFISAIDKANIKTATEVSVPASPRPTPGGLLIGDALNARHPITGGGMTVAFSDVVLLRDLLRPLSDLDDPFALSKYLESFYTLRKPMACCINSMAGLLMNIFAPSNDPLNKAMSNACFDYFCLGHKRGIGLLSLISGLYPSRLCLLSHIFALALFAVARLLLPFPSPKRLWAAIRLLMGASSVAFTVIKEEGIRETFFPWTVPAYYRGPPAY</sequence>
<reference evidence="17" key="2">
    <citation type="journal article" date="2023" name="Plants (Basel)">
        <title>Annotation of the Turnera subulata (Passifloraceae) Draft Genome Reveals the S-Locus Evolved after the Divergence of Turneroideae from Passifloroideae in a Stepwise Manner.</title>
        <authorList>
            <person name="Henning P.M."/>
            <person name="Roalson E.H."/>
            <person name="Mir W."/>
            <person name="McCubbin A.G."/>
            <person name="Shore J.S."/>
        </authorList>
    </citation>
    <scope>NUCLEOTIDE SEQUENCE</scope>
    <source>
        <strain evidence="17">F60SS</strain>
    </source>
</reference>
<dbReference type="GO" id="GO:0004506">
    <property type="term" value="F:squalene monooxygenase activity"/>
    <property type="evidence" value="ECO:0007669"/>
    <property type="project" value="UniProtKB-UniRule"/>
</dbReference>
<evidence type="ECO:0000259" key="15">
    <source>
        <dbReference type="Pfam" id="PF01266"/>
    </source>
</evidence>
<comment type="cofactor">
    <cofactor evidence="1 14">
        <name>FAD</name>
        <dbReference type="ChEBI" id="CHEBI:57692"/>
    </cofactor>
</comment>
<dbReference type="SUPFAM" id="SSF51905">
    <property type="entry name" value="FAD/NAD(P)-binding domain"/>
    <property type="match status" value="1"/>
</dbReference>
<evidence type="ECO:0000259" key="16">
    <source>
        <dbReference type="Pfam" id="PF08491"/>
    </source>
</evidence>
<feature type="domain" description="FAD dependent oxidoreductase" evidence="15">
    <location>
        <begin position="82"/>
        <end position="112"/>
    </location>
</feature>
<evidence type="ECO:0000256" key="10">
    <source>
        <dbReference type="ARBA" id="ARBA00022989"/>
    </source>
</evidence>
<comment type="similarity">
    <text evidence="5 14">Belongs to the squalene monooxygenase family.</text>
</comment>
<protein>
    <recommendedName>
        <fullName evidence="6 14">Squalene monooxygenase</fullName>
        <ecNumber evidence="6 14">1.14.14.17</ecNumber>
    </recommendedName>
</protein>
<dbReference type="GO" id="GO:0016020">
    <property type="term" value="C:membrane"/>
    <property type="evidence" value="ECO:0007669"/>
    <property type="project" value="UniProtKB-SubCell"/>
</dbReference>
<dbReference type="EC" id="1.14.14.17" evidence="6 14"/>
<dbReference type="Gene3D" id="3.50.50.60">
    <property type="entry name" value="FAD/NAD(P)-binding domain"/>
    <property type="match status" value="1"/>
</dbReference>
<evidence type="ECO:0000313" key="17">
    <source>
        <dbReference type="EMBL" id="KAJ4848754.1"/>
    </source>
</evidence>
<dbReference type="Pfam" id="PF01266">
    <property type="entry name" value="DAO"/>
    <property type="match status" value="1"/>
</dbReference>
<comment type="pathway">
    <text evidence="4">Terpene metabolism; lanosterol biosynthesis; lanosterol from farnesyl diphosphate: step 2/3.</text>
</comment>
<name>A0A9Q0GHN4_9ROSI</name>
<dbReference type="InterPro" id="IPR006076">
    <property type="entry name" value="FAD-dep_OxRdtase"/>
</dbReference>
<dbReference type="Proteomes" id="UP001141552">
    <property type="component" value="Unassembled WGS sequence"/>
</dbReference>
<evidence type="ECO:0000256" key="9">
    <source>
        <dbReference type="ARBA" id="ARBA00022827"/>
    </source>
</evidence>
<dbReference type="InterPro" id="IPR013698">
    <property type="entry name" value="Squalene_epoxidase"/>
</dbReference>
<evidence type="ECO:0000313" key="18">
    <source>
        <dbReference type="Proteomes" id="UP001141552"/>
    </source>
</evidence>
<comment type="subcellular location">
    <subcellularLocation>
        <location evidence="3 14">Membrane</location>
        <topology evidence="3 14">Multi-pass membrane protein</topology>
    </subcellularLocation>
</comment>
<evidence type="ECO:0000256" key="5">
    <source>
        <dbReference type="ARBA" id="ARBA00008802"/>
    </source>
</evidence>
<evidence type="ECO:0000256" key="8">
    <source>
        <dbReference type="ARBA" id="ARBA00022692"/>
    </source>
</evidence>
<evidence type="ECO:0000256" key="13">
    <source>
        <dbReference type="ARBA" id="ARBA00048658"/>
    </source>
</evidence>
<evidence type="ECO:0000256" key="11">
    <source>
        <dbReference type="ARBA" id="ARBA00023002"/>
    </source>
</evidence>
<evidence type="ECO:0000256" key="1">
    <source>
        <dbReference type="ARBA" id="ARBA00001974"/>
    </source>
</evidence>
<dbReference type="InterPro" id="IPR040125">
    <property type="entry name" value="Squalene_monox"/>
</dbReference>
<dbReference type="FunFam" id="3.50.50.60:FF:000074">
    <property type="entry name" value="Squalene monooxygenase 2"/>
    <property type="match status" value="1"/>
</dbReference>
<dbReference type="GO" id="GO:0005783">
    <property type="term" value="C:endoplasmic reticulum"/>
    <property type="evidence" value="ECO:0007669"/>
    <property type="project" value="TreeGrafter"/>
</dbReference>
<keyword evidence="12 14" id="KW-0472">Membrane</keyword>
<reference evidence="17" key="1">
    <citation type="submission" date="2022-02" db="EMBL/GenBank/DDBJ databases">
        <authorList>
            <person name="Henning P.M."/>
            <person name="McCubbin A.G."/>
            <person name="Shore J.S."/>
        </authorList>
    </citation>
    <scope>NUCLEOTIDE SEQUENCE</scope>
    <source>
        <strain evidence="17">F60SS</strain>
        <tissue evidence="17">Leaves</tissue>
    </source>
</reference>
<keyword evidence="11 14" id="KW-0560">Oxidoreductase</keyword>
<proteinExistence type="inferred from homology"/>
<dbReference type="GO" id="GO:0050660">
    <property type="term" value="F:flavin adenine dinucleotide binding"/>
    <property type="evidence" value="ECO:0007669"/>
    <property type="project" value="UniProtKB-UniRule"/>
</dbReference>
<accession>A0A9Q0GHN4</accession>
<dbReference type="OrthoDB" id="1678617at2759"/>
<keyword evidence="7 14" id="KW-0285">Flavoprotein</keyword>
<comment type="caution">
    <text evidence="14">Lacks conserved residue(s) required for the propagation of feature annotation.</text>
</comment>
<dbReference type="EMBL" id="JAKUCV010000814">
    <property type="protein sequence ID" value="KAJ4848754.1"/>
    <property type="molecule type" value="Genomic_DNA"/>
</dbReference>
<dbReference type="InterPro" id="IPR036188">
    <property type="entry name" value="FAD/NAD-bd_sf"/>
</dbReference>
<evidence type="ECO:0000256" key="14">
    <source>
        <dbReference type="RuleBase" id="RU367121"/>
    </source>
</evidence>
<evidence type="ECO:0000256" key="6">
    <source>
        <dbReference type="ARBA" id="ARBA00012312"/>
    </source>
</evidence>
<keyword evidence="8 14" id="KW-0812">Transmembrane</keyword>
<dbReference type="PANTHER" id="PTHR10835:SF0">
    <property type="entry name" value="SQUALENE MONOOXYGENASE"/>
    <property type="match status" value="1"/>
</dbReference>
<feature type="transmembrane region" description="Helical" evidence="14">
    <location>
        <begin position="27"/>
        <end position="46"/>
    </location>
</feature>
<comment type="caution">
    <text evidence="17">The sequence shown here is derived from an EMBL/GenBank/DDBJ whole genome shotgun (WGS) entry which is preliminary data.</text>
</comment>
<evidence type="ECO:0000256" key="4">
    <source>
        <dbReference type="ARBA" id="ARBA00005018"/>
    </source>
</evidence>
<organism evidence="17 18">
    <name type="scientific">Turnera subulata</name>
    <dbReference type="NCBI Taxonomy" id="218843"/>
    <lineage>
        <taxon>Eukaryota</taxon>
        <taxon>Viridiplantae</taxon>
        <taxon>Streptophyta</taxon>
        <taxon>Embryophyta</taxon>
        <taxon>Tracheophyta</taxon>
        <taxon>Spermatophyta</taxon>
        <taxon>Magnoliopsida</taxon>
        <taxon>eudicotyledons</taxon>
        <taxon>Gunneridae</taxon>
        <taxon>Pentapetalae</taxon>
        <taxon>rosids</taxon>
        <taxon>fabids</taxon>
        <taxon>Malpighiales</taxon>
        <taxon>Passifloraceae</taxon>
        <taxon>Turnera</taxon>
    </lineage>
</organism>
<comment type="function">
    <text evidence="2 14">Catalyzes the stereospecific oxidation of squalene to (S)-2,3-epoxysqualene, and is considered to be a rate-limiting enzyme in steroid biosynthesis.</text>
</comment>
<comment type="catalytic activity">
    <reaction evidence="13 14">
        <text>squalene + reduced [NADPH--hemoprotein reductase] + O2 = (S)-2,3-epoxysqualene + oxidized [NADPH--hemoprotein reductase] + H2O + H(+)</text>
        <dbReference type="Rhea" id="RHEA:25282"/>
        <dbReference type="Rhea" id="RHEA-COMP:11964"/>
        <dbReference type="Rhea" id="RHEA-COMP:11965"/>
        <dbReference type="ChEBI" id="CHEBI:15377"/>
        <dbReference type="ChEBI" id="CHEBI:15378"/>
        <dbReference type="ChEBI" id="CHEBI:15379"/>
        <dbReference type="ChEBI" id="CHEBI:15440"/>
        <dbReference type="ChEBI" id="CHEBI:15441"/>
        <dbReference type="ChEBI" id="CHEBI:57618"/>
        <dbReference type="ChEBI" id="CHEBI:58210"/>
        <dbReference type="EC" id="1.14.14.17"/>
    </reaction>
</comment>
<dbReference type="GO" id="GO:0009725">
    <property type="term" value="P:response to hormone"/>
    <property type="evidence" value="ECO:0007669"/>
    <property type="project" value="UniProtKB-ARBA"/>
</dbReference>
<dbReference type="GO" id="GO:0016126">
    <property type="term" value="P:sterol biosynthetic process"/>
    <property type="evidence" value="ECO:0007669"/>
    <property type="project" value="UniProtKB-UniRule"/>
</dbReference>
<dbReference type="AlphaFoldDB" id="A0A9Q0GHN4"/>
<evidence type="ECO:0000256" key="12">
    <source>
        <dbReference type="ARBA" id="ARBA00023136"/>
    </source>
</evidence>
<dbReference type="Pfam" id="PF08491">
    <property type="entry name" value="SE"/>
    <property type="match status" value="1"/>
</dbReference>
<evidence type="ECO:0000256" key="7">
    <source>
        <dbReference type="ARBA" id="ARBA00022630"/>
    </source>
</evidence>
<dbReference type="PRINTS" id="PR00420">
    <property type="entry name" value="RNGMNOXGNASE"/>
</dbReference>
<keyword evidence="10 14" id="KW-1133">Transmembrane helix</keyword>
<keyword evidence="9 14" id="KW-0274">FAD</keyword>
<keyword evidence="18" id="KW-1185">Reference proteome</keyword>
<gene>
    <name evidence="17" type="ORF">Tsubulata_020473</name>
</gene>
<evidence type="ECO:0000256" key="2">
    <source>
        <dbReference type="ARBA" id="ARBA00002173"/>
    </source>
</evidence>
<evidence type="ECO:0000256" key="3">
    <source>
        <dbReference type="ARBA" id="ARBA00004141"/>
    </source>
</evidence>